<dbReference type="AlphaFoldDB" id="A0A0F8XKF3"/>
<feature type="domain" description="Obg" evidence="4">
    <location>
        <begin position="1"/>
        <end position="69"/>
    </location>
</feature>
<feature type="non-terminal residue" evidence="5">
    <location>
        <position position="1"/>
    </location>
</feature>
<dbReference type="PRINTS" id="PR00326">
    <property type="entry name" value="GTP1OBG"/>
</dbReference>
<dbReference type="InterPro" id="IPR027417">
    <property type="entry name" value="P-loop_NTPase"/>
</dbReference>
<dbReference type="Pfam" id="PF01926">
    <property type="entry name" value="MMR_HSR1"/>
    <property type="match status" value="1"/>
</dbReference>
<evidence type="ECO:0000259" key="4">
    <source>
        <dbReference type="PROSITE" id="PS51883"/>
    </source>
</evidence>
<sequence>VPVGAIITDKNSKEVFELTDKDYRFLLCQGGRGGKGNWEYRSSKNVTPMYAQNGFKGQERDLYINLKLIADYGFIGLPNAGKSSLLKEITNANPKIGDYPFTTLEPNLGELEGKIIADIPGLIEGASRGKGLGIKFLKHIEKVSLLFHCLSCELKEPEKGYQQIRNELKSYNAKLLKIPEIILLTKTDLKSEKEVKLSLKILK</sequence>
<dbReference type="InterPro" id="IPR006073">
    <property type="entry name" value="GTP-bd"/>
</dbReference>
<protein>
    <recommendedName>
        <fullName evidence="6">OBG-type G domain-containing protein</fullName>
    </recommendedName>
</protein>
<proteinExistence type="predicted"/>
<dbReference type="EMBL" id="LAZR01058686">
    <property type="protein sequence ID" value="KKK69358.1"/>
    <property type="molecule type" value="Genomic_DNA"/>
</dbReference>
<dbReference type="InterPro" id="IPR036726">
    <property type="entry name" value="GTP1_OBG_dom_sf"/>
</dbReference>
<keyword evidence="2" id="KW-0342">GTP-binding</keyword>
<evidence type="ECO:0008006" key="6">
    <source>
        <dbReference type="Google" id="ProtNLM"/>
    </source>
</evidence>
<gene>
    <name evidence="5" type="ORF">LCGC14_2934850</name>
</gene>
<dbReference type="PANTHER" id="PTHR11702">
    <property type="entry name" value="DEVELOPMENTALLY REGULATED GTP-BINDING PROTEIN-RELATED"/>
    <property type="match status" value="1"/>
</dbReference>
<dbReference type="GO" id="GO:0005525">
    <property type="term" value="F:GTP binding"/>
    <property type="evidence" value="ECO:0007669"/>
    <property type="project" value="UniProtKB-KW"/>
</dbReference>
<dbReference type="PROSITE" id="PS00905">
    <property type="entry name" value="GTP1_OBG"/>
    <property type="match status" value="1"/>
</dbReference>
<evidence type="ECO:0000256" key="1">
    <source>
        <dbReference type="ARBA" id="ARBA00022741"/>
    </source>
</evidence>
<dbReference type="InterPro" id="IPR006169">
    <property type="entry name" value="GTP1_OBG_dom"/>
</dbReference>
<reference evidence="5" key="1">
    <citation type="journal article" date="2015" name="Nature">
        <title>Complex archaea that bridge the gap between prokaryotes and eukaryotes.</title>
        <authorList>
            <person name="Spang A."/>
            <person name="Saw J.H."/>
            <person name="Jorgensen S.L."/>
            <person name="Zaremba-Niedzwiedzka K."/>
            <person name="Martijn J."/>
            <person name="Lind A.E."/>
            <person name="van Eijk R."/>
            <person name="Schleper C."/>
            <person name="Guy L."/>
            <person name="Ettema T.J."/>
        </authorList>
    </citation>
    <scope>NUCLEOTIDE SEQUENCE</scope>
</reference>
<organism evidence="5">
    <name type="scientific">marine sediment metagenome</name>
    <dbReference type="NCBI Taxonomy" id="412755"/>
    <lineage>
        <taxon>unclassified sequences</taxon>
        <taxon>metagenomes</taxon>
        <taxon>ecological metagenomes</taxon>
    </lineage>
</organism>
<evidence type="ECO:0000259" key="3">
    <source>
        <dbReference type="PROSITE" id="PS51710"/>
    </source>
</evidence>
<evidence type="ECO:0000256" key="2">
    <source>
        <dbReference type="ARBA" id="ARBA00023134"/>
    </source>
</evidence>
<dbReference type="PROSITE" id="PS51883">
    <property type="entry name" value="OBG"/>
    <property type="match status" value="1"/>
</dbReference>
<keyword evidence="1" id="KW-0547">Nucleotide-binding</keyword>
<dbReference type="PANTHER" id="PTHR11702:SF31">
    <property type="entry name" value="MITOCHONDRIAL RIBOSOME-ASSOCIATED GTPASE 2"/>
    <property type="match status" value="1"/>
</dbReference>
<dbReference type="InterPro" id="IPR006074">
    <property type="entry name" value="GTP1-OBG_CS"/>
</dbReference>
<dbReference type="CDD" id="cd01898">
    <property type="entry name" value="Obg"/>
    <property type="match status" value="1"/>
</dbReference>
<comment type="caution">
    <text evidence="5">The sequence shown here is derived from an EMBL/GenBank/DDBJ whole genome shotgun (WGS) entry which is preliminary data.</text>
</comment>
<dbReference type="GO" id="GO:0003924">
    <property type="term" value="F:GTPase activity"/>
    <property type="evidence" value="ECO:0007669"/>
    <property type="project" value="InterPro"/>
</dbReference>
<dbReference type="Gene3D" id="2.70.210.12">
    <property type="entry name" value="GTP1/OBG domain"/>
    <property type="match status" value="1"/>
</dbReference>
<accession>A0A0F8XKF3</accession>
<name>A0A0F8XKF3_9ZZZZ</name>
<dbReference type="InterPro" id="IPR031167">
    <property type="entry name" value="G_OBG"/>
</dbReference>
<dbReference type="SUPFAM" id="SSF52540">
    <property type="entry name" value="P-loop containing nucleoside triphosphate hydrolases"/>
    <property type="match status" value="1"/>
</dbReference>
<dbReference type="SUPFAM" id="SSF82051">
    <property type="entry name" value="Obg GTP-binding protein N-terminal domain"/>
    <property type="match status" value="1"/>
</dbReference>
<evidence type="ECO:0000313" key="5">
    <source>
        <dbReference type="EMBL" id="KKK69358.1"/>
    </source>
</evidence>
<dbReference type="Gene3D" id="3.40.50.300">
    <property type="entry name" value="P-loop containing nucleotide triphosphate hydrolases"/>
    <property type="match status" value="1"/>
</dbReference>
<dbReference type="PROSITE" id="PS51710">
    <property type="entry name" value="G_OBG"/>
    <property type="match status" value="1"/>
</dbReference>
<dbReference type="InterPro" id="IPR045086">
    <property type="entry name" value="OBG_GTPase"/>
</dbReference>
<dbReference type="Pfam" id="PF01018">
    <property type="entry name" value="GTP1_OBG"/>
    <property type="match status" value="1"/>
</dbReference>
<feature type="domain" description="OBG-type G" evidence="3">
    <location>
        <begin position="70"/>
        <end position="203"/>
    </location>
</feature>